<evidence type="ECO:0000256" key="1">
    <source>
        <dbReference type="ARBA" id="ARBA00004123"/>
    </source>
</evidence>
<dbReference type="OrthoDB" id="2193813at2759"/>
<feature type="domain" description="Transcription factor TFIID subunit 8 C-terminal" evidence="9">
    <location>
        <begin position="162"/>
        <end position="209"/>
    </location>
</feature>
<dbReference type="GO" id="GO:0003743">
    <property type="term" value="F:translation initiation factor activity"/>
    <property type="evidence" value="ECO:0007669"/>
    <property type="project" value="UniProtKB-KW"/>
</dbReference>
<keyword evidence="10" id="KW-0648">Protein biosynthesis</keyword>
<comment type="similarity">
    <text evidence="2">Belongs to the TAF8 family.</text>
</comment>
<dbReference type="Pfam" id="PF10406">
    <property type="entry name" value="TAF8_C"/>
    <property type="match status" value="1"/>
</dbReference>
<evidence type="ECO:0000256" key="2">
    <source>
        <dbReference type="ARBA" id="ARBA00008767"/>
    </source>
</evidence>
<dbReference type="InterPro" id="IPR006565">
    <property type="entry name" value="BTP"/>
</dbReference>
<dbReference type="PANTHER" id="PTHR46469:SF1">
    <property type="entry name" value="TRANSCRIPTION INITIATION FACTOR TFIID SUBUNIT 8"/>
    <property type="match status" value="1"/>
</dbReference>
<feature type="compositionally biased region" description="Polar residues" evidence="7">
    <location>
        <begin position="212"/>
        <end position="224"/>
    </location>
</feature>
<evidence type="ECO:0000256" key="7">
    <source>
        <dbReference type="SAM" id="MobiDB-lite"/>
    </source>
</evidence>
<evidence type="ECO:0000256" key="5">
    <source>
        <dbReference type="ARBA" id="ARBA00023163"/>
    </source>
</evidence>
<evidence type="ECO:0000259" key="9">
    <source>
        <dbReference type="Pfam" id="PF10406"/>
    </source>
</evidence>
<dbReference type="Gene3D" id="1.10.20.10">
    <property type="entry name" value="Histone, subunit A"/>
    <property type="match status" value="1"/>
</dbReference>
<dbReference type="AlphaFoldDB" id="A0A2K1QVM3"/>
<dbReference type="CDD" id="cd00076">
    <property type="entry name" value="HFD_SF"/>
    <property type="match status" value="1"/>
</dbReference>
<dbReference type="InterPro" id="IPR019473">
    <property type="entry name" value="TFIID_su8_C"/>
</dbReference>
<keyword evidence="10" id="KW-0396">Initiation factor</keyword>
<comment type="subcellular location">
    <subcellularLocation>
        <location evidence="1">Nucleus</location>
    </subcellularLocation>
</comment>
<keyword evidence="6" id="KW-0539">Nucleus</keyword>
<dbReference type="InterPro" id="IPR009072">
    <property type="entry name" value="Histone-fold"/>
</dbReference>
<evidence type="ECO:0000313" key="11">
    <source>
        <dbReference type="Proteomes" id="UP000243797"/>
    </source>
</evidence>
<dbReference type="GO" id="GO:0046982">
    <property type="term" value="F:protein heterodimerization activity"/>
    <property type="evidence" value="ECO:0007669"/>
    <property type="project" value="InterPro"/>
</dbReference>
<dbReference type="EMBL" id="NKHZ01000033">
    <property type="protein sequence ID" value="PNS19069.1"/>
    <property type="molecule type" value="Genomic_DNA"/>
</dbReference>
<name>A0A2K1QVM3_9PEZI</name>
<dbReference type="GO" id="GO:0006367">
    <property type="term" value="P:transcription initiation at RNA polymerase II promoter"/>
    <property type="evidence" value="ECO:0007669"/>
    <property type="project" value="TreeGrafter"/>
</dbReference>
<evidence type="ECO:0000259" key="8">
    <source>
        <dbReference type="Pfam" id="PF07524"/>
    </source>
</evidence>
<sequence length="301" mass="32821">MEERLPERAPTGPAIRHGLSIKQQTPLPVEPASQDVRFIDRQLDKGITAAVAMAGFDGVTASALHSLEALAVEYMTEFLEDTCMSMLAARRNAPIPTDFVYALARGGITPSQLEDHMALPMPKELSCPVIPPPAPEEAPPIDLKPVLGNSLCEPAQVAYPQIPTHFPPLPSKHAWSHSAYVPPRETDPRKIRERATQEGIVAEKSLRKLAQAASNPRSRTQRTASKAEKEKQGLWQEALACLMADQSQGTQDGMDGDLVMVDGTNEGKASKTAEMDDRAAMVVNYDRAYWRKGVSFGTARS</sequence>
<dbReference type="GO" id="GO:0005669">
    <property type="term" value="C:transcription factor TFIID complex"/>
    <property type="evidence" value="ECO:0007669"/>
    <property type="project" value="InterPro"/>
</dbReference>
<evidence type="ECO:0000313" key="10">
    <source>
        <dbReference type="EMBL" id="PNS19069.1"/>
    </source>
</evidence>
<evidence type="ECO:0000256" key="6">
    <source>
        <dbReference type="ARBA" id="ARBA00023242"/>
    </source>
</evidence>
<dbReference type="STRING" id="2082308.A0A2K1QVM3"/>
<feature type="domain" description="Bromodomain associated" evidence="8">
    <location>
        <begin position="43"/>
        <end position="108"/>
    </location>
</feature>
<gene>
    <name evidence="10" type="ORF">CAC42_1805</name>
</gene>
<accession>A0A2K1QVM3</accession>
<comment type="caution">
    <text evidence="10">The sequence shown here is derived from an EMBL/GenBank/DDBJ whole genome shotgun (WGS) entry which is preliminary data.</text>
</comment>
<organism evidence="10 11">
    <name type="scientific">Sphaceloma murrayae</name>
    <dbReference type="NCBI Taxonomy" id="2082308"/>
    <lineage>
        <taxon>Eukaryota</taxon>
        <taxon>Fungi</taxon>
        <taxon>Dikarya</taxon>
        <taxon>Ascomycota</taxon>
        <taxon>Pezizomycotina</taxon>
        <taxon>Dothideomycetes</taxon>
        <taxon>Dothideomycetidae</taxon>
        <taxon>Myriangiales</taxon>
        <taxon>Elsinoaceae</taxon>
        <taxon>Sphaceloma</taxon>
    </lineage>
</organism>
<evidence type="ECO:0000256" key="4">
    <source>
        <dbReference type="ARBA" id="ARBA00023015"/>
    </source>
</evidence>
<evidence type="ECO:0000256" key="3">
    <source>
        <dbReference type="ARBA" id="ARBA00017307"/>
    </source>
</evidence>
<dbReference type="PANTHER" id="PTHR46469">
    <property type="entry name" value="TRANSCRIPTION INITIATION FACTOR TFIID SUBUNIT 8"/>
    <property type="match status" value="1"/>
</dbReference>
<protein>
    <recommendedName>
        <fullName evidence="3">Transcription initiation factor TFIID subunit 8</fullName>
    </recommendedName>
</protein>
<dbReference type="InterPro" id="IPR037818">
    <property type="entry name" value="TAF8"/>
</dbReference>
<keyword evidence="5" id="KW-0804">Transcription</keyword>
<dbReference type="Proteomes" id="UP000243797">
    <property type="component" value="Unassembled WGS sequence"/>
</dbReference>
<feature type="region of interest" description="Disordered" evidence="7">
    <location>
        <begin position="209"/>
        <end position="230"/>
    </location>
</feature>
<dbReference type="Pfam" id="PF07524">
    <property type="entry name" value="Bromo_TP"/>
    <property type="match status" value="1"/>
</dbReference>
<dbReference type="InParanoid" id="A0A2K1QVM3"/>
<keyword evidence="4" id="KW-0805">Transcription regulation</keyword>
<reference evidence="10 11" key="1">
    <citation type="submission" date="2017-06" db="EMBL/GenBank/DDBJ databases">
        <title>Draft genome sequence of a variant of Elsinoe murrayae.</title>
        <authorList>
            <person name="Cheng Q."/>
        </authorList>
    </citation>
    <scope>NUCLEOTIDE SEQUENCE [LARGE SCALE GENOMIC DNA]</scope>
    <source>
        <strain evidence="10 11">CQ-2017a</strain>
    </source>
</reference>
<proteinExistence type="inferred from homology"/>
<keyword evidence="11" id="KW-1185">Reference proteome</keyword>